<protein>
    <recommendedName>
        <fullName evidence="3">Killing trait domain-containing protein</fullName>
    </recommendedName>
</protein>
<comment type="caution">
    <text evidence="1">The sequence shown here is derived from an EMBL/GenBank/DDBJ whole genome shotgun (WGS) entry which is preliminary data.</text>
</comment>
<reference evidence="1 2" key="1">
    <citation type="submission" date="2019-11" db="EMBL/GenBank/DDBJ databases">
        <title>Whole-genome sequence of a Rhodoblastus acidophilus DSM 142.</title>
        <authorList>
            <person name="Kyndt J.A."/>
            <person name="Meyer T.E."/>
        </authorList>
    </citation>
    <scope>NUCLEOTIDE SEQUENCE [LARGE SCALE GENOMIC DNA]</scope>
    <source>
        <strain evidence="1 2">DSM 142</strain>
    </source>
</reference>
<proteinExistence type="predicted"/>
<dbReference type="AlphaFoldDB" id="A0A6N8DIB4"/>
<gene>
    <name evidence="1" type="ORF">GJ654_00610</name>
</gene>
<evidence type="ECO:0000313" key="2">
    <source>
        <dbReference type="Proteomes" id="UP000439113"/>
    </source>
</evidence>
<name>A0A6N8DIB4_RHOAC</name>
<sequence>MEREMLFPSNWPSAQATNRIAAQPSIPPTNDHAAAPASDEAGLLDMATVNYSGSEKAPAETVNAMLVAGFQAAAAGTGAPQSAALSASAQLARLAMNIAGAATEISPYKMGAPS</sequence>
<dbReference type="EMBL" id="WNKS01000001">
    <property type="protein sequence ID" value="MTV29486.1"/>
    <property type="molecule type" value="Genomic_DNA"/>
</dbReference>
<evidence type="ECO:0000313" key="1">
    <source>
        <dbReference type="EMBL" id="MTV29486.1"/>
    </source>
</evidence>
<organism evidence="1 2">
    <name type="scientific">Rhodoblastus acidophilus</name>
    <name type="common">Rhodopseudomonas acidophila</name>
    <dbReference type="NCBI Taxonomy" id="1074"/>
    <lineage>
        <taxon>Bacteria</taxon>
        <taxon>Pseudomonadati</taxon>
        <taxon>Pseudomonadota</taxon>
        <taxon>Alphaproteobacteria</taxon>
        <taxon>Hyphomicrobiales</taxon>
        <taxon>Rhodoblastaceae</taxon>
        <taxon>Rhodoblastus</taxon>
    </lineage>
</organism>
<dbReference type="RefSeq" id="WP_155444156.1">
    <property type="nucleotide sequence ID" value="NZ_JAOQNR010000001.1"/>
</dbReference>
<dbReference type="Proteomes" id="UP000439113">
    <property type="component" value="Unassembled WGS sequence"/>
</dbReference>
<evidence type="ECO:0008006" key="3">
    <source>
        <dbReference type="Google" id="ProtNLM"/>
    </source>
</evidence>
<accession>A0A6N8DIB4</accession>